<dbReference type="AlphaFoldDB" id="C3ZIM6"/>
<evidence type="ECO:0000256" key="1">
    <source>
        <dbReference type="SAM" id="MobiDB-lite"/>
    </source>
</evidence>
<dbReference type="InParanoid" id="C3ZIM6"/>
<feature type="region of interest" description="Disordered" evidence="1">
    <location>
        <begin position="20"/>
        <end position="49"/>
    </location>
</feature>
<organism>
    <name type="scientific">Branchiostoma floridae</name>
    <name type="common">Florida lancelet</name>
    <name type="synonym">Amphioxus</name>
    <dbReference type="NCBI Taxonomy" id="7739"/>
    <lineage>
        <taxon>Eukaryota</taxon>
        <taxon>Metazoa</taxon>
        <taxon>Chordata</taxon>
        <taxon>Cephalochordata</taxon>
        <taxon>Leptocardii</taxon>
        <taxon>Amphioxiformes</taxon>
        <taxon>Branchiostomatidae</taxon>
        <taxon>Branchiostoma</taxon>
    </lineage>
</organism>
<reference evidence="3" key="1">
    <citation type="journal article" date="2008" name="Nature">
        <title>The amphioxus genome and the evolution of the chordate karyotype.</title>
        <authorList>
            <consortium name="US DOE Joint Genome Institute (JGI-PGF)"/>
            <person name="Putnam N.H."/>
            <person name="Butts T."/>
            <person name="Ferrier D.E.K."/>
            <person name="Furlong R.F."/>
            <person name="Hellsten U."/>
            <person name="Kawashima T."/>
            <person name="Robinson-Rechavi M."/>
            <person name="Shoguchi E."/>
            <person name="Terry A."/>
            <person name="Yu J.-K."/>
            <person name="Benito-Gutierrez E.L."/>
            <person name="Dubchak I."/>
            <person name="Garcia-Fernandez J."/>
            <person name="Gibson-Brown J.J."/>
            <person name="Grigoriev I.V."/>
            <person name="Horton A.C."/>
            <person name="de Jong P.J."/>
            <person name="Jurka J."/>
            <person name="Kapitonov V.V."/>
            <person name="Kohara Y."/>
            <person name="Kuroki Y."/>
            <person name="Lindquist E."/>
            <person name="Lucas S."/>
            <person name="Osoegawa K."/>
            <person name="Pennacchio L.A."/>
            <person name="Salamov A.A."/>
            <person name="Satou Y."/>
            <person name="Sauka-Spengler T."/>
            <person name="Schmutz J."/>
            <person name="Shin-I T."/>
            <person name="Toyoda A."/>
            <person name="Bronner-Fraser M."/>
            <person name="Fujiyama A."/>
            <person name="Holland L.Z."/>
            <person name="Holland P.W.H."/>
            <person name="Satoh N."/>
            <person name="Rokhsar D.S."/>
        </authorList>
    </citation>
    <scope>NUCLEOTIDE SEQUENCE [LARGE SCALE GENOMIC DNA]</scope>
    <source>
        <strain evidence="3">S238N-H82</strain>
        <tissue evidence="3">Testes</tissue>
    </source>
</reference>
<sequence>MRDPYLSIWVLFTVTAVSLPSGSSSDNVTSGSDVDFPSATSSSRVSGQQYSHSPYSVHIQLKLAQRSPANLSDPSSPQFLNFLSNIRSETSKAYRGDHNFLRLDVFKSGTFTATTESNRDVRCVRVGHHCFPFCHANLHYCVNGGTCQEDGTVKLLCTCIYEPFVHYAGARCDTKINPVYEGSQGPVTNGLDPDTDSGAKRSKNSTYSTPTTV</sequence>
<dbReference type="EMBL" id="GG666628">
    <property type="protein sequence ID" value="EEN47561.1"/>
    <property type="molecule type" value="Genomic_DNA"/>
</dbReference>
<feature type="region of interest" description="Disordered" evidence="1">
    <location>
        <begin position="183"/>
        <end position="213"/>
    </location>
</feature>
<evidence type="ECO:0000256" key="2">
    <source>
        <dbReference type="SAM" id="SignalP"/>
    </source>
</evidence>
<protein>
    <recommendedName>
        <fullName evidence="4">EGF-like domain-containing protein</fullName>
    </recommendedName>
</protein>
<feature type="compositionally biased region" description="Polar residues" evidence="1">
    <location>
        <begin position="204"/>
        <end position="213"/>
    </location>
</feature>
<feature type="signal peptide" evidence="2">
    <location>
        <begin position="1"/>
        <end position="25"/>
    </location>
</feature>
<proteinExistence type="predicted"/>
<evidence type="ECO:0000313" key="3">
    <source>
        <dbReference type="EMBL" id="EEN47561.1"/>
    </source>
</evidence>
<feature type="chain" id="PRO_5002936841" description="EGF-like domain-containing protein" evidence="2">
    <location>
        <begin position="26"/>
        <end position="213"/>
    </location>
</feature>
<name>C3ZIM6_BRAFL</name>
<feature type="compositionally biased region" description="Low complexity" evidence="1">
    <location>
        <begin position="21"/>
        <end position="35"/>
    </location>
</feature>
<accession>C3ZIM6</accession>
<feature type="compositionally biased region" description="Polar residues" evidence="1">
    <location>
        <begin position="38"/>
        <end position="49"/>
    </location>
</feature>
<evidence type="ECO:0008006" key="4">
    <source>
        <dbReference type="Google" id="ProtNLM"/>
    </source>
</evidence>
<gene>
    <name evidence="3" type="ORF">BRAFLDRAFT_105086</name>
</gene>
<keyword evidence="2" id="KW-0732">Signal</keyword>